<reference evidence="1 2" key="1">
    <citation type="submission" date="2015-08" db="EMBL/GenBank/DDBJ databases">
        <title>Next Generation Sequencing and Analysis of the Genome of Puccinia sorghi L Schw, the Causal Agent of Maize Common Rust.</title>
        <authorList>
            <person name="Rochi L."/>
            <person name="Burguener G."/>
            <person name="Darino M."/>
            <person name="Turjanski A."/>
            <person name="Kreff E."/>
            <person name="Dieguez M.J."/>
            <person name="Sacco F."/>
        </authorList>
    </citation>
    <scope>NUCLEOTIDE SEQUENCE [LARGE SCALE GENOMIC DNA]</scope>
    <source>
        <strain evidence="1 2">RO10H11247</strain>
    </source>
</reference>
<protein>
    <submittedName>
        <fullName evidence="1">Uncharacterized protein</fullName>
    </submittedName>
</protein>
<dbReference type="EMBL" id="LAVV01010062">
    <property type="protein sequence ID" value="KNZ49608.1"/>
    <property type="molecule type" value="Genomic_DNA"/>
</dbReference>
<dbReference type="Proteomes" id="UP000037035">
    <property type="component" value="Unassembled WGS sequence"/>
</dbReference>
<dbReference type="VEuPathDB" id="FungiDB:VP01_4907g2"/>
<accession>A0A0L6UM45</accession>
<comment type="caution">
    <text evidence="1">The sequence shown here is derived from an EMBL/GenBank/DDBJ whole genome shotgun (WGS) entry which is preliminary data.</text>
</comment>
<keyword evidence="2" id="KW-1185">Reference proteome</keyword>
<sequence>MLLKQSRWASFLSSFNFVIKNISGRFNPADPPPRCRNTLRGVELGEEIDNYTTNNVS</sequence>
<evidence type="ECO:0000313" key="1">
    <source>
        <dbReference type="EMBL" id="KNZ49608.1"/>
    </source>
</evidence>
<name>A0A0L6UM45_9BASI</name>
<gene>
    <name evidence="1" type="ORF">VP01_4907g2</name>
</gene>
<dbReference type="AlphaFoldDB" id="A0A0L6UM45"/>
<organism evidence="1 2">
    <name type="scientific">Puccinia sorghi</name>
    <dbReference type="NCBI Taxonomy" id="27349"/>
    <lineage>
        <taxon>Eukaryota</taxon>
        <taxon>Fungi</taxon>
        <taxon>Dikarya</taxon>
        <taxon>Basidiomycota</taxon>
        <taxon>Pucciniomycotina</taxon>
        <taxon>Pucciniomycetes</taxon>
        <taxon>Pucciniales</taxon>
        <taxon>Pucciniaceae</taxon>
        <taxon>Puccinia</taxon>
    </lineage>
</organism>
<proteinExistence type="predicted"/>
<evidence type="ECO:0000313" key="2">
    <source>
        <dbReference type="Proteomes" id="UP000037035"/>
    </source>
</evidence>